<keyword evidence="3" id="KW-0862">Zinc</keyword>
<evidence type="ECO:0000259" key="6">
    <source>
        <dbReference type="Pfam" id="PF21173"/>
    </source>
</evidence>
<feature type="domain" description="DnaK suppressor protein-like N-terminal" evidence="6">
    <location>
        <begin position="6"/>
        <end position="70"/>
    </location>
</feature>
<sequence length="107" mass="11961">MDTMRYKALLEGRKAEILTRLQKIDTDLGRSRNPDSQDRAMEAENDEVLEEFGHVGSDEIKAIDAALQRVEDGTFGVCVKCGDEIAEERLEAVPYTPFCKTCAADLH</sequence>
<evidence type="ECO:0000256" key="1">
    <source>
        <dbReference type="ARBA" id="ARBA00022723"/>
    </source>
</evidence>
<dbReference type="InterPro" id="IPR048487">
    <property type="entry name" value="DksA-like_N"/>
</dbReference>
<dbReference type="PANTHER" id="PTHR33823:SF4">
    <property type="entry name" value="GENERAL STRESS PROTEIN 16O"/>
    <property type="match status" value="1"/>
</dbReference>
<evidence type="ECO:0000313" key="8">
    <source>
        <dbReference type="Proteomes" id="UP000307874"/>
    </source>
</evidence>
<dbReference type="Pfam" id="PF21173">
    <property type="entry name" value="DksA-like_N"/>
    <property type="match status" value="1"/>
</dbReference>
<comment type="caution">
    <text evidence="7">The sequence shown here is derived from an EMBL/GenBank/DDBJ whole genome shotgun (WGS) entry which is preliminary data.</text>
</comment>
<dbReference type="EMBL" id="VCLB01000006">
    <property type="protein sequence ID" value="TNB47635.1"/>
    <property type="molecule type" value="Genomic_DNA"/>
</dbReference>
<feature type="domain" description="Zinc finger DksA/TraR C4-type" evidence="5">
    <location>
        <begin position="73"/>
        <end position="105"/>
    </location>
</feature>
<dbReference type="Proteomes" id="UP000307874">
    <property type="component" value="Unassembled WGS sequence"/>
</dbReference>
<dbReference type="SUPFAM" id="SSF109635">
    <property type="entry name" value="DnaK suppressor protein DksA, alpha-hairpin domain"/>
    <property type="match status" value="1"/>
</dbReference>
<reference evidence="7 8" key="2">
    <citation type="submission" date="2019-06" db="EMBL/GenBank/DDBJ databases">
        <title>Martelella lutilitoris sp. nov., isolated from a tidal mudflat.</title>
        <authorList>
            <person name="Kim Y.-J."/>
        </authorList>
    </citation>
    <scope>NUCLEOTIDE SEQUENCE [LARGE SCALE GENOMIC DNA]</scope>
    <source>
        <strain evidence="7 8">GH2-6</strain>
    </source>
</reference>
<evidence type="ECO:0000256" key="4">
    <source>
        <dbReference type="PROSITE-ProRule" id="PRU00510"/>
    </source>
</evidence>
<keyword evidence="8" id="KW-1185">Reference proteome</keyword>
<organism evidence="7 8">
    <name type="scientific">Martelella lutilitoris</name>
    <dbReference type="NCBI Taxonomy" id="2583532"/>
    <lineage>
        <taxon>Bacteria</taxon>
        <taxon>Pseudomonadati</taxon>
        <taxon>Pseudomonadota</taxon>
        <taxon>Alphaproteobacteria</taxon>
        <taxon>Hyphomicrobiales</taxon>
        <taxon>Aurantimonadaceae</taxon>
        <taxon>Martelella</taxon>
    </lineage>
</organism>
<name>A0A5C4JQ83_9HYPH</name>
<dbReference type="GO" id="GO:0008270">
    <property type="term" value="F:zinc ion binding"/>
    <property type="evidence" value="ECO:0007669"/>
    <property type="project" value="UniProtKB-KW"/>
</dbReference>
<dbReference type="InterPro" id="IPR037187">
    <property type="entry name" value="DnaK_N"/>
</dbReference>
<dbReference type="OrthoDB" id="1121111at2"/>
<dbReference type="InterPro" id="IPR000962">
    <property type="entry name" value="Znf_DskA_TraR"/>
</dbReference>
<gene>
    <name evidence="7" type="ORF">FF124_12340</name>
</gene>
<reference evidence="7 8" key="1">
    <citation type="submission" date="2019-05" db="EMBL/GenBank/DDBJ databases">
        <authorList>
            <person name="Lee S.D."/>
        </authorList>
    </citation>
    <scope>NUCLEOTIDE SEQUENCE [LARGE SCALE GENOMIC DNA]</scope>
    <source>
        <strain evidence="7 8">GH2-6</strain>
    </source>
</reference>
<evidence type="ECO:0000256" key="3">
    <source>
        <dbReference type="ARBA" id="ARBA00022833"/>
    </source>
</evidence>
<protein>
    <submittedName>
        <fullName evidence="7">TraR/DksA family transcriptional regulator</fullName>
    </submittedName>
</protein>
<accession>A0A5C4JQ83</accession>
<evidence type="ECO:0000313" key="7">
    <source>
        <dbReference type="EMBL" id="TNB47635.1"/>
    </source>
</evidence>
<dbReference type="PROSITE" id="PS51128">
    <property type="entry name" value="ZF_DKSA_2"/>
    <property type="match status" value="1"/>
</dbReference>
<dbReference type="Pfam" id="PF01258">
    <property type="entry name" value="zf-dskA_traR"/>
    <property type="match status" value="1"/>
</dbReference>
<feature type="zinc finger region" description="dksA C4-type" evidence="4">
    <location>
        <begin position="78"/>
        <end position="102"/>
    </location>
</feature>
<dbReference type="AlphaFoldDB" id="A0A5C4JQ83"/>
<proteinExistence type="predicted"/>
<keyword evidence="1" id="KW-0479">Metal-binding</keyword>
<evidence type="ECO:0000259" key="5">
    <source>
        <dbReference type="Pfam" id="PF01258"/>
    </source>
</evidence>
<keyword evidence="2" id="KW-0863">Zinc-finger</keyword>
<dbReference type="Gene3D" id="1.20.120.910">
    <property type="entry name" value="DksA, coiled-coil domain"/>
    <property type="match status" value="1"/>
</dbReference>
<dbReference type="SUPFAM" id="SSF57716">
    <property type="entry name" value="Glucocorticoid receptor-like (DNA-binding domain)"/>
    <property type="match status" value="1"/>
</dbReference>
<dbReference type="RefSeq" id="WP_138748796.1">
    <property type="nucleotide sequence ID" value="NZ_VCLB01000006.1"/>
</dbReference>
<evidence type="ECO:0000256" key="2">
    <source>
        <dbReference type="ARBA" id="ARBA00022771"/>
    </source>
</evidence>
<dbReference type="PANTHER" id="PTHR33823">
    <property type="entry name" value="RNA POLYMERASE-BINDING TRANSCRIPTION FACTOR DKSA-RELATED"/>
    <property type="match status" value="1"/>
</dbReference>